<accession>A0AAD5TF65</accession>
<gene>
    <name evidence="13" type="primary">FCJ1</name>
    <name evidence="13" type="ORF">HDU87_006545</name>
</gene>
<evidence type="ECO:0000256" key="4">
    <source>
        <dbReference type="ARBA" id="ARBA00022692"/>
    </source>
</evidence>
<sequence length="978" mass="102687">MWRSQCAAAAAARKAAHHAPVSASARSAAFRPPTLPTTSHPHASSLLSHRTLATNTTSSSASSSTPVFRYAFGVLALAGAGYAGAAYYALQDPAFRKTWVEQVPGGAAALQHVAEAVDFANRTSVADLQKKANDTVAVAGKTVGDVRGTVTEKYDQTVHALGQVKEGAVASYDAAAKKVHETQEIAQQKIENVGAFVASVNHEAAEKLELAKLKVKEAEASARGLAADVEHTFETAKYKIEDTYDNIYSVITGEPVKPRLRKPVVVVADSTPAPVVVVKKPASSESTAAKAERLREKAVAHASADRALAAASAEDAKARVVASAEHAKDAVVTSAEHAKEKIVATTEGAKKRTATSVESAKEKLATSAESVKESVTASADSAKHALDEAKDKLAASADSAKHALEEAKGKLAASAETVKKTVVANAEGAKAAAAHSAEVVKDAVTSATAKATSSAESAKNKAVSSAQNTKDKLAAASESVKSKAASSVDAAKDKVAATAAAVQGAVKNAQKDATSTNVKTTTKAAASPAPTVPSSDAAAVVINDAEPAKAGVVLVSGDGPALVPAKGHDDLAPQPKDTVGVLSDLAARKQAAEVKIKQAFHDIEATFAKASGPKAIGKSVTALAGVLSGLASNVTEEGRAKLESARGELVALTQYLNTMEAEEATRLKSTLEKQAANYSETLREHASVSEAALLKQADELRNLYGRAVEEQREELIAKHNEDLAERLSEQAAEFRESLAKDLAEQASRLEKHWAKEVKTRVDEERDGRLARLDHLALKVKRLEAISLDAGDRLDRSVRIHRLRAAVESLSEVLQQPYQSSLVKEVEVLRVAAGDVEDSFPLVAAVAASIPADLARSGVPTLFQLEHRFRSTAAAVRSAQFMPTDGGPLSHIASTALSKLAFKKRGLVNGDDVEAVLARAEWYLEEGDIDAAAREMNQLKGWPRRLSADWLKGARAYLEVKQAVEVVETHLTLLSLDAV</sequence>
<keyword evidence="7 10" id="KW-0496">Mitochondrion</keyword>
<evidence type="ECO:0000256" key="2">
    <source>
        <dbReference type="ARBA" id="ARBA00010877"/>
    </source>
</evidence>
<feature type="region of interest" description="Disordered" evidence="12">
    <location>
        <begin position="22"/>
        <end position="46"/>
    </location>
</feature>
<feature type="transmembrane region" description="Helical" evidence="10">
    <location>
        <begin position="67"/>
        <end position="90"/>
    </location>
</feature>
<dbReference type="Pfam" id="PF09731">
    <property type="entry name" value="Mitofilin"/>
    <property type="match status" value="1"/>
</dbReference>
<dbReference type="EMBL" id="JADGJQ010000057">
    <property type="protein sequence ID" value="KAJ3175011.1"/>
    <property type="molecule type" value="Genomic_DNA"/>
</dbReference>
<evidence type="ECO:0000256" key="5">
    <source>
        <dbReference type="ARBA" id="ARBA00022792"/>
    </source>
</evidence>
<keyword evidence="5 10" id="KW-0999">Mitochondrion inner membrane</keyword>
<feature type="coiled-coil region" evidence="11">
    <location>
        <begin position="642"/>
        <end position="681"/>
    </location>
</feature>
<dbReference type="Gene3D" id="1.20.5.1230">
    <property type="entry name" value="Apolipoprotein A-I"/>
    <property type="match status" value="1"/>
</dbReference>
<protein>
    <recommendedName>
        <fullName evidence="3 10">MICOS complex subunit MIC60</fullName>
    </recommendedName>
    <alternativeName>
        <fullName evidence="10">Mitofilin</fullName>
    </alternativeName>
</protein>
<evidence type="ECO:0000256" key="11">
    <source>
        <dbReference type="SAM" id="Coils"/>
    </source>
</evidence>
<evidence type="ECO:0000256" key="1">
    <source>
        <dbReference type="ARBA" id="ARBA00004434"/>
    </source>
</evidence>
<keyword evidence="6 10" id="KW-1133">Transmembrane helix</keyword>
<organism evidence="13 14">
    <name type="scientific">Geranomyces variabilis</name>
    <dbReference type="NCBI Taxonomy" id="109894"/>
    <lineage>
        <taxon>Eukaryota</taxon>
        <taxon>Fungi</taxon>
        <taxon>Fungi incertae sedis</taxon>
        <taxon>Chytridiomycota</taxon>
        <taxon>Chytridiomycota incertae sedis</taxon>
        <taxon>Chytridiomycetes</taxon>
        <taxon>Spizellomycetales</taxon>
        <taxon>Powellomycetaceae</taxon>
        <taxon>Geranomyces</taxon>
    </lineage>
</organism>
<feature type="coiled-coil region" evidence="11">
    <location>
        <begin position="372"/>
        <end position="410"/>
    </location>
</feature>
<evidence type="ECO:0000256" key="3">
    <source>
        <dbReference type="ARBA" id="ARBA00018116"/>
    </source>
</evidence>
<evidence type="ECO:0000256" key="7">
    <source>
        <dbReference type="ARBA" id="ARBA00023128"/>
    </source>
</evidence>
<evidence type="ECO:0000313" key="14">
    <source>
        <dbReference type="Proteomes" id="UP001212152"/>
    </source>
</evidence>
<dbReference type="InterPro" id="IPR019133">
    <property type="entry name" value="MIC60"/>
</dbReference>
<dbReference type="PANTHER" id="PTHR15415:SF7">
    <property type="entry name" value="MICOS COMPLEX SUBUNIT MIC60"/>
    <property type="match status" value="1"/>
</dbReference>
<feature type="coiled-coil region" evidence="11">
    <location>
        <begin position="201"/>
        <end position="228"/>
    </location>
</feature>
<dbReference type="GO" id="GO:0042407">
    <property type="term" value="P:cristae formation"/>
    <property type="evidence" value="ECO:0007669"/>
    <property type="project" value="TreeGrafter"/>
</dbReference>
<dbReference type="PANTHER" id="PTHR15415">
    <property type="entry name" value="MITOFILIN"/>
    <property type="match status" value="1"/>
</dbReference>
<dbReference type="Gene3D" id="1.20.120.20">
    <property type="entry name" value="Apolipoprotein"/>
    <property type="match status" value="1"/>
</dbReference>
<evidence type="ECO:0000256" key="10">
    <source>
        <dbReference type="RuleBase" id="RU363000"/>
    </source>
</evidence>
<evidence type="ECO:0000256" key="6">
    <source>
        <dbReference type="ARBA" id="ARBA00022989"/>
    </source>
</evidence>
<dbReference type="GO" id="GO:0061617">
    <property type="term" value="C:MICOS complex"/>
    <property type="evidence" value="ECO:0007669"/>
    <property type="project" value="TreeGrafter"/>
</dbReference>
<keyword evidence="11" id="KW-0175">Coiled coil</keyword>
<comment type="similarity">
    <text evidence="2 10">Belongs to the MICOS complex subunit Mic60 family.</text>
</comment>
<evidence type="ECO:0000256" key="9">
    <source>
        <dbReference type="ARBA" id="ARBA00025571"/>
    </source>
</evidence>
<reference evidence="13" key="1">
    <citation type="submission" date="2020-05" db="EMBL/GenBank/DDBJ databases">
        <title>Phylogenomic resolution of chytrid fungi.</title>
        <authorList>
            <person name="Stajich J.E."/>
            <person name="Amses K."/>
            <person name="Simmons R."/>
            <person name="Seto K."/>
            <person name="Myers J."/>
            <person name="Bonds A."/>
            <person name="Quandt C.A."/>
            <person name="Barry K."/>
            <person name="Liu P."/>
            <person name="Grigoriev I."/>
            <person name="Longcore J.E."/>
            <person name="James T.Y."/>
        </authorList>
    </citation>
    <scope>NUCLEOTIDE SEQUENCE</scope>
    <source>
        <strain evidence="13">JEL0379</strain>
    </source>
</reference>
<name>A0AAD5TF65_9FUNG</name>
<comment type="caution">
    <text evidence="13">The sequence shown here is derived from an EMBL/GenBank/DDBJ whole genome shotgun (WGS) entry which is preliminary data.</text>
</comment>
<feature type="region of interest" description="Disordered" evidence="12">
    <location>
        <begin position="505"/>
        <end position="534"/>
    </location>
</feature>
<evidence type="ECO:0000313" key="13">
    <source>
        <dbReference type="EMBL" id="KAJ3175011.1"/>
    </source>
</evidence>
<feature type="compositionally biased region" description="Low complexity" evidence="12">
    <location>
        <begin position="22"/>
        <end position="32"/>
    </location>
</feature>
<feature type="compositionally biased region" description="Polar residues" evidence="12">
    <location>
        <begin position="36"/>
        <end position="46"/>
    </location>
</feature>
<dbReference type="AlphaFoldDB" id="A0AAD5TF65"/>
<comment type="subcellular location">
    <subcellularLocation>
        <location evidence="1 10">Mitochondrion inner membrane</location>
        <topology evidence="1 10">Single-pass membrane protein</topology>
    </subcellularLocation>
</comment>
<dbReference type="SUPFAM" id="SSF58113">
    <property type="entry name" value="Apolipoprotein A-I"/>
    <property type="match status" value="1"/>
</dbReference>
<keyword evidence="14" id="KW-1185">Reference proteome</keyword>
<proteinExistence type="inferred from homology"/>
<evidence type="ECO:0000256" key="8">
    <source>
        <dbReference type="ARBA" id="ARBA00023136"/>
    </source>
</evidence>
<feature type="compositionally biased region" description="Low complexity" evidence="12">
    <location>
        <begin position="518"/>
        <end position="534"/>
    </location>
</feature>
<keyword evidence="8 10" id="KW-0472">Membrane</keyword>
<keyword evidence="4 10" id="KW-0812">Transmembrane</keyword>
<evidence type="ECO:0000256" key="12">
    <source>
        <dbReference type="SAM" id="MobiDB-lite"/>
    </source>
</evidence>
<dbReference type="Proteomes" id="UP001212152">
    <property type="component" value="Unassembled WGS sequence"/>
</dbReference>
<comment type="subunit">
    <text evidence="10">Component of the mitochondrial contact site and cristae organizing system (MICOS) complex.</text>
</comment>
<comment type="function">
    <text evidence="9">Component of the MICOS complex, a large protein complex of the mitochondrial inner membrane that plays crucial roles in the maintenance of crista junctions, inner membrane architecture, and formation of contact sites to the outer membrane. Plays a role in keeping cristae membranes connected to the inner boundary membrane. Also promotes protein import via the mitochondrial intermembrane space assembly (MIA) pathway.</text>
</comment>